<protein>
    <submittedName>
        <fullName evidence="2">Uncharacterized protein</fullName>
    </submittedName>
</protein>
<sequence>MILGRLTIRTHRGPLDHSSGPRSVSSVSSVSMGMIRR</sequence>
<dbReference type="AlphaFoldDB" id="A0A6J4VBF8"/>
<accession>A0A6J4VBF8</accession>
<gene>
    <name evidence="2" type="ORF">AVDCRST_MAG33-2507</name>
</gene>
<dbReference type="EMBL" id="CADCWK010000294">
    <property type="protein sequence ID" value="CAA9570813.1"/>
    <property type="molecule type" value="Genomic_DNA"/>
</dbReference>
<name>A0A6J4VBF8_9BACT</name>
<organism evidence="2">
    <name type="scientific">uncultured Thermomicrobiales bacterium</name>
    <dbReference type="NCBI Taxonomy" id="1645740"/>
    <lineage>
        <taxon>Bacteria</taxon>
        <taxon>Pseudomonadati</taxon>
        <taxon>Thermomicrobiota</taxon>
        <taxon>Thermomicrobia</taxon>
        <taxon>Thermomicrobiales</taxon>
        <taxon>environmental samples</taxon>
    </lineage>
</organism>
<evidence type="ECO:0000256" key="1">
    <source>
        <dbReference type="SAM" id="MobiDB-lite"/>
    </source>
</evidence>
<feature type="region of interest" description="Disordered" evidence="1">
    <location>
        <begin position="1"/>
        <end position="37"/>
    </location>
</feature>
<evidence type="ECO:0000313" key="2">
    <source>
        <dbReference type="EMBL" id="CAA9570813.1"/>
    </source>
</evidence>
<proteinExistence type="predicted"/>
<reference evidence="2" key="1">
    <citation type="submission" date="2020-02" db="EMBL/GenBank/DDBJ databases">
        <authorList>
            <person name="Meier V. D."/>
        </authorList>
    </citation>
    <scope>NUCLEOTIDE SEQUENCE</scope>
    <source>
        <strain evidence="2">AVDCRST_MAG33</strain>
    </source>
</reference>